<protein>
    <recommendedName>
        <fullName evidence="3">Right-handed parallel beta-helix repeat-containing protein</fullName>
    </recommendedName>
</protein>
<evidence type="ECO:0008006" key="3">
    <source>
        <dbReference type="Google" id="ProtNLM"/>
    </source>
</evidence>
<keyword evidence="2" id="KW-1185">Reference proteome</keyword>
<name>A0ABW3NTH9_9SPHN</name>
<organism evidence="1 2">
    <name type="scientific">Sphingobium olei</name>
    <dbReference type="NCBI Taxonomy" id="420955"/>
    <lineage>
        <taxon>Bacteria</taxon>
        <taxon>Pseudomonadati</taxon>
        <taxon>Pseudomonadota</taxon>
        <taxon>Alphaproteobacteria</taxon>
        <taxon>Sphingomonadales</taxon>
        <taxon>Sphingomonadaceae</taxon>
        <taxon>Sphingobium</taxon>
    </lineage>
</organism>
<evidence type="ECO:0000313" key="2">
    <source>
        <dbReference type="Proteomes" id="UP001597203"/>
    </source>
</evidence>
<dbReference type="EMBL" id="JBHTLS010000009">
    <property type="protein sequence ID" value="MFD1103726.1"/>
    <property type="molecule type" value="Genomic_DNA"/>
</dbReference>
<accession>A0ABW3NTH9</accession>
<dbReference type="InterPro" id="IPR011050">
    <property type="entry name" value="Pectin_lyase_fold/virulence"/>
</dbReference>
<gene>
    <name evidence="1" type="ORF">ACFQ24_02175</name>
</gene>
<reference evidence="2" key="1">
    <citation type="journal article" date="2019" name="Int. J. Syst. Evol. Microbiol.">
        <title>The Global Catalogue of Microorganisms (GCM) 10K type strain sequencing project: providing services to taxonomists for standard genome sequencing and annotation.</title>
        <authorList>
            <consortium name="The Broad Institute Genomics Platform"/>
            <consortium name="The Broad Institute Genome Sequencing Center for Infectious Disease"/>
            <person name="Wu L."/>
            <person name="Ma J."/>
        </authorList>
    </citation>
    <scope>NUCLEOTIDE SEQUENCE [LARGE SCALE GENOMIC DNA]</scope>
    <source>
        <strain evidence="2">CCUG 54329</strain>
    </source>
</reference>
<dbReference type="InterPro" id="IPR012334">
    <property type="entry name" value="Pectin_lyas_fold"/>
</dbReference>
<dbReference type="Proteomes" id="UP001597203">
    <property type="component" value="Unassembled WGS sequence"/>
</dbReference>
<evidence type="ECO:0000313" key="1">
    <source>
        <dbReference type="EMBL" id="MFD1103726.1"/>
    </source>
</evidence>
<comment type="caution">
    <text evidence="1">The sequence shown here is derived from an EMBL/GenBank/DDBJ whole genome shotgun (WGS) entry which is preliminary data.</text>
</comment>
<dbReference type="RefSeq" id="WP_380908761.1">
    <property type="nucleotide sequence ID" value="NZ_JBHTLS010000009.1"/>
</dbReference>
<proteinExistence type="predicted"/>
<dbReference type="SUPFAM" id="SSF51126">
    <property type="entry name" value="Pectin lyase-like"/>
    <property type="match status" value="1"/>
</dbReference>
<dbReference type="Gene3D" id="2.160.20.10">
    <property type="entry name" value="Single-stranded right-handed beta-helix, Pectin lyase-like"/>
    <property type="match status" value="1"/>
</dbReference>
<sequence length="778" mass="85879">MTTLAEAVNQMIEVIGRFRQLLTDLASWAMGTATGGPNADGNYPFKMPDGTTIPVPSPALLKVTAKSARDYSTDNWLYLSEPAERIQMALEAAFDDRKDVWIPRKETPYVFEHEGLYYPEEDGEWRRAMMKLRSGVSIRSNGATLKLTEGRTNPPGFFMQRYADDEILTDIDLIGLRFDGGWRQIDPNIIDLKERYSFDNYAQKVDTSSDTPWDVTQIAHAVSIWRGRNIRAAGCEFKRVLGYGLALGQTTWAGIAGITYPRYHGVENAQAWFNDFEDCYHGGVFLPTTWGGSSVQYNKARGDGYYVAFVDVERHHTNDETTDVTIAHNDVDFSGGYCPIAYGHDAKGNPIPDAYGRTFLARYRRAVSLGSFQPTTTALSRGHNVLYNRVRQGMLECYGHRDTIVHGNDIETLIYEDLSEAEEYPAYFNLITPHAIRFYANNNADDLSGCRITGNKVKADIAGYGGHIYRYENIVERDNQIEGPRSGAWRLQHTSGQYGGGKVKNIGLEAAPAPVYQLEGGRGPVIITAPNVEDNRVVVIPGPGPTDPPAAIIPHYGTASLARLVGAMSQPVKITGYSGFRDFTSDKMFETESQNAARLEEWGNGNGGFQTPGIQVGDGTGSLAQHFVSGIDQAAFIDFWNGSFEQPRLFVGVPAGDRYGFVMLAFKPSGTADLVAQFNGVTRAWNFLAGRFNIRGDWQNPLGFVGGRKLWMDADGMMKLNFTDPTWGGDGDTVMLKVPVPSAYNAPGLPGMYAVGGGWEYTCTAKDTWVRKSVGSTW</sequence>